<feature type="region of interest" description="Disordered" evidence="1">
    <location>
        <begin position="65"/>
        <end position="119"/>
    </location>
</feature>
<dbReference type="EMBL" id="JAPWDV010000001">
    <property type="protein sequence ID" value="KAJ6223709.1"/>
    <property type="molecule type" value="Genomic_DNA"/>
</dbReference>
<dbReference type="OMA" id="SCNMPAG"/>
<feature type="transmembrane region" description="Helical" evidence="2">
    <location>
        <begin position="24"/>
        <end position="46"/>
    </location>
</feature>
<dbReference type="InterPro" id="IPR024491">
    <property type="entry name" value="Se_SelK/SelG"/>
</dbReference>
<gene>
    <name evidence="3" type="ORF">RDWZM_002254</name>
</gene>
<keyword evidence="4" id="KW-1185">Reference proteome</keyword>
<evidence type="ECO:0000313" key="4">
    <source>
        <dbReference type="Proteomes" id="UP001142055"/>
    </source>
</evidence>
<feature type="compositionally biased region" description="Gly residues" evidence="1">
    <location>
        <begin position="72"/>
        <end position="92"/>
    </location>
</feature>
<evidence type="ECO:0008006" key="5">
    <source>
        <dbReference type="Google" id="ProtNLM"/>
    </source>
</evidence>
<evidence type="ECO:0000256" key="2">
    <source>
        <dbReference type="SAM" id="Phobius"/>
    </source>
</evidence>
<sequence length="119" mass="12907">MVYISSSGELVEKEPITWKTPLKMFWKIITFIIEFFLSMFHMEHLWRNSRVNRYFMGSSGSFYNDDDDRRGPGGGGGGGGGNGPSGGGGWGSGVNRRIHTLPRNSGMGVPTCPGGSCGR</sequence>
<organism evidence="3 4">
    <name type="scientific">Blomia tropicalis</name>
    <name type="common">Mite</name>
    <dbReference type="NCBI Taxonomy" id="40697"/>
    <lineage>
        <taxon>Eukaryota</taxon>
        <taxon>Metazoa</taxon>
        <taxon>Ecdysozoa</taxon>
        <taxon>Arthropoda</taxon>
        <taxon>Chelicerata</taxon>
        <taxon>Arachnida</taxon>
        <taxon>Acari</taxon>
        <taxon>Acariformes</taxon>
        <taxon>Sarcoptiformes</taxon>
        <taxon>Astigmata</taxon>
        <taxon>Glycyphagoidea</taxon>
        <taxon>Echimyopodidae</taxon>
        <taxon>Blomia</taxon>
    </lineage>
</organism>
<reference evidence="3" key="1">
    <citation type="submission" date="2022-12" db="EMBL/GenBank/DDBJ databases">
        <title>Genome assemblies of Blomia tropicalis.</title>
        <authorList>
            <person name="Cui Y."/>
        </authorList>
    </citation>
    <scope>NUCLEOTIDE SEQUENCE</scope>
    <source>
        <tissue evidence="3">Adult mites</tissue>
    </source>
</reference>
<dbReference type="Pfam" id="PF10961">
    <property type="entry name" value="SelK_SelG"/>
    <property type="match status" value="1"/>
</dbReference>
<dbReference type="AlphaFoldDB" id="A0A9Q0MDJ3"/>
<comment type="caution">
    <text evidence="3">The sequence shown here is derived from an EMBL/GenBank/DDBJ whole genome shotgun (WGS) entry which is preliminary data.</text>
</comment>
<evidence type="ECO:0000313" key="3">
    <source>
        <dbReference type="EMBL" id="KAJ6223709.1"/>
    </source>
</evidence>
<dbReference type="Proteomes" id="UP001142055">
    <property type="component" value="Chromosome 1"/>
</dbReference>
<name>A0A9Q0MDJ3_BLOTA</name>
<proteinExistence type="predicted"/>
<evidence type="ECO:0000256" key="1">
    <source>
        <dbReference type="SAM" id="MobiDB-lite"/>
    </source>
</evidence>
<keyword evidence="2" id="KW-0812">Transmembrane</keyword>
<keyword evidence="2" id="KW-0472">Membrane</keyword>
<keyword evidence="2" id="KW-1133">Transmembrane helix</keyword>
<accession>A0A9Q0MDJ3</accession>
<protein>
    <recommendedName>
        <fullName evidence="5">Glycine-rich protein</fullName>
    </recommendedName>
</protein>